<name>A0AAP6JGY1_9GAMM</name>
<dbReference type="AlphaFoldDB" id="A0AAP6JGY1"/>
<evidence type="ECO:0000256" key="2">
    <source>
        <dbReference type="ARBA" id="ARBA00022679"/>
    </source>
</evidence>
<dbReference type="InterPro" id="IPR052028">
    <property type="entry name" value="HipA_Ser/Thr_kinase"/>
</dbReference>
<dbReference type="PANTHER" id="PTHR37419:SF1">
    <property type="entry name" value="SERINE_THREONINE-PROTEIN KINASE TOXIN HIPA"/>
    <property type="match status" value="1"/>
</dbReference>
<keyword evidence="7" id="KW-1185">Reference proteome</keyword>
<protein>
    <submittedName>
        <fullName evidence="6">Type II toxin-antitoxin system HipA family toxin</fullName>
    </submittedName>
</protein>
<keyword evidence="3" id="KW-0418">Kinase</keyword>
<dbReference type="Pfam" id="PF13657">
    <property type="entry name" value="Couple_hipA"/>
    <property type="match status" value="1"/>
</dbReference>
<dbReference type="GO" id="GO:0005829">
    <property type="term" value="C:cytosol"/>
    <property type="evidence" value="ECO:0007669"/>
    <property type="project" value="TreeGrafter"/>
</dbReference>
<evidence type="ECO:0000259" key="4">
    <source>
        <dbReference type="Pfam" id="PF07804"/>
    </source>
</evidence>
<dbReference type="Pfam" id="PF07804">
    <property type="entry name" value="HipA_C"/>
    <property type="match status" value="1"/>
</dbReference>
<dbReference type="InterPro" id="IPR012893">
    <property type="entry name" value="HipA-like_C"/>
</dbReference>
<dbReference type="Gene3D" id="1.10.1070.20">
    <property type="match status" value="1"/>
</dbReference>
<dbReference type="GO" id="GO:0004674">
    <property type="term" value="F:protein serine/threonine kinase activity"/>
    <property type="evidence" value="ECO:0007669"/>
    <property type="project" value="TreeGrafter"/>
</dbReference>
<gene>
    <name evidence="6" type="ORF">VCB98_13540</name>
</gene>
<dbReference type="CDD" id="cd17793">
    <property type="entry name" value="HipA"/>
    <property type="match status" value="1"/>
</dbReference>
<dbReference type="Proteomes" id="UP001302316">
    <property type="component" value="Unassembled WGS sequence"/>
</dbReference>
<reference evidence="6 7" key="1">
    <citation type="submission" date="2023-12" db="EMBL/GenBank/DDBJ databases">
        <title>Whole-genome sequencing of halo(alkali)philic microorganisms from hypersaline lakes.</title>
        <authorList>
            <person name="Sorokin D.Y."/>
            <person name="Merkel A.Y."/>
            <person name="Messina E."/>
            <person name="Yakimov M."/>
        </authorList>
    </citation>
    <scope>NUCLEOTIDE SEQUENCE [LARGE SCALE GENOMIC DNA]</scope>
    <source>
        <strain evidence="6 7">AB-CW1</strain>
    </source>
</reference>
<dbReference type="EMBL" id="JAYGII010000067">
    <property type="protein sequence ID" value="MEA5446845.1"/>
    <property type="molecule type" value="Genomic_DNA"/>
</dbReference>
<sequence length="416" mass="46130">MSRRLQVYLHERLIGHLDQSDDGGLSFRYAEAYLAAPEHGALSLSLPLGEQPYDDRHTRPYFGNLLPEGPLRNRLARHLGLSEDNDFALLQAVGGECAGAVSLLPEDAPPPGAGDYRELQEDELAGIIRDLPRRPLLAGDAGIRLSLAGAQDKLPLYRDQAGTFHLPLGPKPSNVILKPAAGDFEGIAENEYFCMKLAAALGLSVPDAALLQLNDTRVYLVERFDRRLDSTGEIRRLHQEDFCQALGKPANMKYEAEGGPSLGDCFALLTRHAVTPAPDRLELLRRVLFNWLIGNMDAHAKNFALLLEKQGPALAPAYDLISTDAIDGLSRRMAMRIGDEQRPDWLRRDHFETMSKGAGINPRLSFRTLEDMVEKLSEVVPEVTESIQDEHGEIPSLSRITSIIERRQRKARILLG</sequence>
<comment type="similarity">
    <text evidence="1">Belongs to the HipA Ser/Thr kinase family.</text>
</comment>
<evidence type="ECO:0000313" key="6">
    <source>
        <dbReference type="EMBL" id="MEA5446845.1"/>
    </source>
</evidence>
<evidence type="ECO:0000256" key="1">
    <source>
        <dbReference type="ARBA" id="ARBA00010164"/>
    </source>
</evidence>
<proteinExistence type="inferred from homology"/>
<comment type="caution">
    <text evidence="6">The sequence shown here is derived from an EMBL/GenBank/DDBJ whole genome shotgun (WGS) entry which is preliminary data.</text>
</comment>
<dbReference type="NCBIfam" id="TIGR03071">
    <property type="entry name" value="couple_hipA"/>
    <property type="match status" value="1"/>
</dbReference>
<dbReference type="PANTHER" id="PTHR37419">
    <property type="entry name" value="SERINE/THREONINE-PROTEIN KINASE TOXIN HIPA"/>
    <property type="match status" value="1"/>
</dbReference>
<dbReference type="InterPro" id="IPR017508">
    <property type="entry name" value="HipA_N1"/>
</dbReference>
<keyword evidence="2" id="KW-0808">Transferase</keyword>
<evidence type="ECO:0000256" key="3">
    <source>
        <dbReference type="ARBA" id="ARBA00022777"/>
    </source>
</evidence>
<dbReference type="RefSeq" id="WP_346053423.1">
    <property type="nucleotide sequence ID" value="NZ_JAYGII010000067.1"/>
</dbReference>
<feature type="domain" description="HipA N-terminal subdomain 1" evidence="5">
    <location>
        <begin position="5"/>
        <end position="103"/>
    </location>
</feature>
<organism evidence="6 7">
    <name type="scientific">Natronospira elongata</name>
    <dbReference type="NCBI Taxonomy" id="3110268"/>
    <lineage>
        <taxon>Bacteria</taxon>
        <taxon>Pseudomonadati</taxon>
        <taxon>Pseudomonadota</taxon>
        <taxon>Gammaproteobacteria</taxon>
        <taxon>Natronospirales</taxon>
        <taxon>Natronospiraceae</taxon>
        <taxon>Natronospira</taxon>
    </lineage>
</organism>
<evidence type="ECO:0000259" key="5">
    <source>
        <dbReference type="Pfam" id="PF13657"/>
    </source>
</evidence>
<feature type="domain" description="HipA-like C-terminal" evidence="4">
    <location>
        <begin position="145"/>
        <end position="377"/>
    </location>
</feature>
<accession>A0AAP6JGY1</accession>
<evidence type="ECO:0000313" key="7">
    <source>
        <dbReference type="Proteomes" id="UP001302316"/>
    </source>
</evidence>